<feature type="domain" description="GTP cyclohydrolase II" evidence="3">
    <location>
        <begin position="51"/>
        <end position="187"/>
    </location>
</feature>
<dbReference type="InterPro" id="IPR032677">
    <property type="entry name" value="GTP_cyclohydro_II"/>
</dbReference>
<dbReference type="Gene3D" id="3.40.50.10990">
    <property type="entry name" value="GTP cyclohydrolase II"/>
    <property type="match status" value="1"/>
</dbReference>
<evidence type="ECO:0000313" key="4">
    <source>
        <dbReference type="EMBL" id="KAK5991486.1"/>
    </source>
</evidence>
<dbReference type="PANTHER" id="PTHR21327:SF29">
    <property type="entry name" value="GTP CYCLOHYDROLASE-2"/>
    <property type="match status" value="1"/>
</dbReference>
<proteinExistence type="predicted"/>
<keyword evidence="5" id="KW-1185">Reference proteome</keyword>
<comment type="caution">
    <text evidence="4">The sequence shown here is derived from an EMBL/GenBank/DDBJ whole genome shotgun (WGS) entry which is preliminary data.</text>
</comment>
<dbReference type="Pfam" id="PF00925">
    <property type="entry name" value="GTP_cyclohydro2"/>
    <property type="match status" value="1"/>
</dbReference>
<name>A0ABR0SI37_9HYPO</name>
<dbReference type="SUPFAM" id="SSF142695">
    <property type="entry name" value="RibA-like"/>
    <property type="match status" value="1"/>
</dbReference>
<comment type="pathway">
    <text evidence="1">Cofactor biosynthesis; riboflavin biosynthesis.</text>
</comment>
<accession>A0ABR0SI37</accession>
<gene>
    <name evidence="4" type="ORF">PT974_09769</name>
</gene>
<dbReference type="Proteomes" id="UP001338125">
    <property type="component" value="Unassembled WGS sequence"/>
</dbReference>
<dbReference type="PANTHER" id="PTHR21327">
    <property type="entry name" value="GTP CYCLOHYDROLASE II-RELATED"/>
    <property type="match status" value="1"/>
</dbReference>
<protein>
    <submittedName>
        <fullName evidence="4">GTP cyclohydrolase-2</fullName>
    </submittedName>
</protein>
<sequence>MSANMTKSGPYKALFFVVLDRLAVAAARQEQTHIFETSQATQQGSLPQVECVVRAKIPAPFGVGMYLHLYRNSEDSKEHLLSPLAETSAPLFRVHSECFTGETAWSNRCDCGGQLDAEARLICQSPSPNEIIVYLRHEGEANLQLSHLADARTYGIATAILCDLGLGGDRGIRLLTNSPEKVAGIRGPMNQIKV</sequence>
<organism evidence="4 5">
    <name type="scientific">Cladobotryum mycophilum</name>
    <dbReference type="NCBI Taxonomy" id="491253"/>
    <lineage>
        <taxon>Eukaryota</taxon>
        <taxon>Fungi</taxon>
        <taxon>Dikarya</taxon>
        <taxon>Ascomycota</taxon>
        <taxon>Pezizomycotina</taxon>
        <taxon>Sordariomycetes</taxon>
        <taxon>Hypocreomycetidae</taxon>
        <taxon>Hypocreales</taxon>
        <taxon>Hypocreaceae</taxon>
        <taxon>Cladobotryum</taxon>
    </lineage>
</organism>
<evidence type="ECO:0000256" key="1">
    <source>
        <dbReference type="ARBA" id="ARBA00005104"/>
    </source>
</evidence>
<dbReference type="InterPro" id="IPR036144">
    <property type="entry name" value="RibA-like_sf"/>
</dbReference>
<keyword evidence="2" id="KW-0686">Riboflavin biosynthesis</keyword>
<reference evidence="4 5" key="1">
    <citation type="submission" date="2024-01" db="EMBL/GenBank/DDBJ databases">
        <title>Complete genome of Cladobotryum mycophilum ATHUM6906.</title>
        <authorList>
            <person name="Christinaki A.C."/>
            <person name="Myridakis A.I."/>
            <person name="Kouvelis V.N."/>
        </authorList>
    </citation>
    <scope>NUCLEOTIDE SEQUENCE [LARGE SCALE GENOMIC DNA]</scope>
    <source>
        <strain evidence="4 5">ATHUM6906</strain>
    </source>
</reference>
<evidence type="ECO:0000313" key="5">
    <source>
        <dbReference type="Proteomes" id="UP001338125"/>
    </source>
</evidence>
<dbReference type="EMBL" id="JAVFKD010000014">
    <property type="protein sequence ID" value="KAK5991486.1"/>
    <property type="molecule type" value="Genomic_DNA"/>
</dbReference>
<evidence type="ECO:0000259" key="3">
    <source>
        <dbReference type="Pfam" id="PF00925"/>
    </source>
</evidence>
<evidence type="ECO:0000256" key="2">
    <source>
        <dbReference type="ARBA" id="ARBA00022619"/>
    </source>
</evidence>